<dbReference type="RefSeq" id="WP_231955923.1">
    <property type="nucleotide sequence ID" value="NZ_CBCSGM010000001.1"/>
</dbReference>
<keyword evidence="2" id="KW-1185">Reference proteome</keyword>
<dbReference type="EMBL" id="LS483476">
    <property type="protein sequence ID" value="SQI57490.1"/>
    <property type="molecule type" value="Genomic_DNA"/>
</dbReference>
<protein>
    <submittedName>
        <fullName evidence="1">Inner spore coat protein</fullName>
    </submittedName>
</protein>
<evidence type="ECO:0000313" key="2">
    <source>
        <dbReference type="Proteomes" id="UP000249134"/>
    </source>
</evidence>
<organism evidence="1 2">
    <name type="scientific">Lederbergia lenta</name>
    <name type="common">Bacillus lentus</name>
    <dbReference type="NCBI Taxonomy" id="1467"/>
    <lineage>
        <taxon>Bacteria</taxon>
        <taxon>Bacillati</taxon>
        <taxon>Bacillota</taxon>
        <taxon>Bacilli</taxon>
        <taxon>Bacillales</taxon>
        <taxon>Bacillaceae</taxon>
        <taxon>Lederbergia</taxon>
    </lineage>
</organism>
<sequence>MYYTPNVYYPFHCCHQRRKTLGAGGYRSLPLQVGSTVRAPHNYPPIDIHELNQSAKKLQILMKQAQLFVNKITHSPQFAHDLMDAAQKSDQKKVEKLILSTGITVNIKNHFTPDGIKIELNNTDSEGACCSLIVGLKW</sequence>
<reference evidence="1 2" key="1">
    <citation type="submission" date="2018-06" db="EMBL/GenBank/DDBJ databases">
        <authorList>
            <consortium name="Pathogen Informatics"/>
            <person name="Doyle S."/>
        </authorList>
    </citation>
    <scope>NUCLEOTIDE SEQUENCE [LARGE SCALE GENOMIC DNA]</scope>
    <source>
        <strain evidence="1 2">NCTC4824</strain>
    </source>
</reference>
<dbReference type="InterPro" id="IPR058870">
    <property type="entry name" value="YuzC"/>
</dbReference>
<evidence type="ECO:0000313" key="1">
    <source>
        <dbReference type="EMBL" id="SQI57490.1"/>
    </source>
</evidence>
<keyword evidence="1" id="KW-0946">Virion</keyword>
<dbReference type="Proteomes" id="UP000249134">
    <property type="component" value="Chromosome 1"/>
</dbReference>
<proteinExistence type="predicted"/>
<gene>
    <name evidence="1" type="ORF">NCTC4824_02080</name>
</gene>
<dbReference type="AlphaFoldDB" id="A0A2X4WIV7"/>
<dbReference type="KEGG" id="blen:NCTC4824_02080"/>
<accession>A0A2X4WIV7</accession>
<dbReference type="Pfam" id="PF26344">
    <property type="entry name" value="YuzC"/>
    <property type="match status" value="1"/>
</dbReference>
<keyword evidence="1" id="KW-0167">Capsid protein</keyword>
<name>A0A2X4WIV7_LEDLE</name>